<feature type="transmembrane region" description="Helical" evidence="1">
    <location>
        <begin position="83"/>
        <end position="103"/>
    </location>
</feature>
<dbReference type="KEGG" id="hcr:X271_00348"/>
<feature type="transmembrane region" description="Helical" evidence="1">
    <location>
        <begin position="123"/>
        <end position="141"/>
    </location>
</feature>
<reference evidence="2 3" key="1">
    <citation type="journal article" date="2014" name="Genome Biol. Evol.">
        <title>Phylogenomics of "Candidatus Hepatoplasma crinochetorum," a Lineage of Mollicutes Associated with Noninsect Arthropods.</title>
        <authorList>
            <person name="Leclercq S."/>
            <person name="Dittmer J."/>
            <person name="Bouchon D."/>
            <person name="Cordaux R."/>
        </authorList>
    </citation>
    <scope>NUCLEOTIDE SEQUENCE [LARGE SCALE GENOMIC DNA]</scope>
    <source>
        <strain evidence="2 3">Av</strain>
    </source>
</reference>
<feature type="transmembrane region" description="Helical" evidence="1">
    <location>
        <begin position="188"/>
        <end position="209"/>
    </location>
</feature>
<feature type="transmembrane region" description="Helical" evidence="1">
    <location>
        <begin position="153"/>
        <end position="176"/>
    </location>
</feature>
<dbReference type="STRING" id="1427984.X271_00348"/>
<gene>
    <name evidence="2" type="ORF">X271_00348</name>
</gene>
<sequence length="216" mass="26221">MTIIRKNRFIYRLLMAILFTIGFSFWTIILFLPDDILNIGMNNLYWSWFSLNIIFFFERWFLIIPNEIVFNLDQKENEKKKRILRIEIPITIIATILLIFWFLIQISQNFNNPWIFQKGEIDYWPTLTFSTILIIKRWLIITDFKNNIYKIKIVWLVTNILLLIAFIFWTSQMIAYQLTNYDKLGAGIYPWSITTAFINLIDNFGIYYFNYNNLEK</sequence>
<keyword evidence="1" id="KW-0812">Transmembrane</keyword>
<proteinExistence type="predicted"/>
<keyword evidence="3" id="KW-1185">Reference proteome</keyword>
<name>W8GFB2_9MOLU</name>
<organism evidence="2 3">
    <name type="scientific">Candidatus Hepatoplasma crinochetorum Av</name>
    <dbReference type="NCBI Taxonomy" id="1427984"/>
    <lineage>
        <taxon>Bacteria</taxon>
        <taxon>Bacillati</taxon>
        <taxon>Mycoplasmatota</taxon>
        <taxon>Mollicutes</taxon>
        <taxon>Candidatus Hepatoplasmataceae</taxon>
        <taxon>Candidatus Hepatoplasma</taxon>
    </lineage>
</organism>
<feature type="transmembrane region" description="Helical" evidence="1">
    <location>
        <begin position="9"/>
        <end position="32"/>
    </location>
</feature>
<feature type="transmembrane region" description="Helical" evidence="1">
    <location>
        <begin position="44"/>
        <end position="62"/>
    </location>
</feature>
<evidence type="ECO:0000313" key="2">
    <source>
        <dbReference type="EMBL" id="AHK22454.1"/>
    </source>
</evidence>
<evidence type="ECO:0000313" key="3">
    <source>
        <dbReference type="Proteomes" id="UP000019450"/>
    </source>
</evidence>
<keyword evidence="1" id="KW-1133">Transmembrane helix</keyword>
<dbReference type="EMBL" id="CP006932">
    <property type="protein sequence ID" value="AHK22454.1"/>
    <property type="molecule type" value="Genomic_DNA"/>
</dbReference>
<keyword evidence="1" id="KW-0472">Membrane</keyword>
<evidence type="ECO:0000256" key="1">
    <source>
        <dbReference type="SAM" id="Phobius"/>
    </source>
</evidence>
<dbReference type="Proteomes" id="UP000019450">
    <property type="component" value="Chromosome"/>
</dbReference>
<dbReference type="AlphaFoldDB" id="W8GFB2"/>
<accession>W8GFB2</accession>
<dbReference type="HOGENOM" id="CLU_1275763_0_0_14"/>
<protein>
    <submittedName>
        <fullName evidence="2">Uncharacterized protein</fullName>
    </submittedName>
</protein>